<dbReference type="KEGG" id="blen:NCTC4824_03932"/>
<dbReference type="Proteomes" id="UP000249134">
    <property type="component" value="Chromosome 1"/>
</dbReference>
<evidence type="ECO:0000259" key="1">
    <source>
        <dbReference type="Pfam" id="PF02698"/>
    </source>
</evidence>
<dbReference type="GO" id="GO:0043164">
    <property type="term" value="P:Gram-negative-bacterium-type cell wall biogenesis"/>
    <property type="evidence" value="ECO:0007669"/>
    <property type="project" value="TreeGrafter"/>
</dbReference>
<keyword evidence="3" id="KW-1185">Reference proteome</keyword>
<dbReference type="GO" id="GO:0005886">
    <property type="term" value="C:plasma membrane"/>
    <property type="evidence" value="ECO:0007669"/>
    <property type="project" value="TreeGrafter"/>
</dbReference>
<dbReference type="PANTHER" id="PTHR30336:SF4">
    <property type="entry name" value="ENVELOPE BIOGENESIS FACTOR ELYC"/>
    <property type="match status" value="1"/>
</dbReference>
<dbReference type="CDD" id="cd06259">
    <property type="entry name" value="YdcF-like"/>
    <property type="match status" value="1"/>
</dbReference>
<reference evidence="2 3" key="1">
    <citation type="submission" date="2018-06" db="EMBL/GenBank/DDBJ databases">
        <authorList>
            <consortium name="Pathogen Informatics"/>
            <person name="Doyle S."/>
        </authorList>
    </citation>
    <scope>NUCLEOTIDE SEQUENCE [LARGE SCALE GENOMIC DNA]</scope>
    <source>
        <strain evidence="2 3">NCTC4824</strain>
    </source>
</reference>
<dbReference type="Gene3D" id="3.40.50.620">
    <property type="entry name" value="HUPs"/>
    <property type="match status" value="1"/>
</dbReference>
<dbReference type="PANTHER" id="PTHR30336">
    <property type="entry name" value="INNER MEMBRANE PROTEIN, PROBABLE PERMEASE"/>
    <property type="match status" value="1"/>
</dbReference>
<gene>
    <name evidence="2" type="ORF">NCTC4824_03932</name>
</gene>
<dbReference type="AlphaFoldDB" id="A0A2X4WXG0"/>
<feature type="domain" description="DUF218" evidence="1">
    <location>
        <begin position="15"/>
        <end position="145"/>
    </location>
</feature>
<dbReference type="GO" id="GO:0000270">
    <property type="term" value="P:peptidoglycan metabolic process"/>
    <property type="evidence" value="ECO:0007669"/>
    <property type="project" value="TreeGrafter"/>
</dbReference>
<evidence type="ECO:0000313" key="2">
    <source>
        <dbReference type="EMBL" id="SQI63132.1"/>
    </source>
</evidence>
<dbReference type="EMBL" id="LS483476">
    <property type="protein sequence ID" value="SQI63132.1"/>
    <property type="molecule type" value="Genomic_DNA"/>
</dbReference>
<protein>
    <submittedName>
        <fullName evidence="2">Putative cytoplasmic protein</fullName>
    </submittedName>
</protein>
<name>A0A2X4WXG0_LEDLE</name>
<dbReference type="Pfam" id="PF02698">
    <property type="entry name" value="DUF218"/>
    <property type="match status" value="1"/>
</dbReference>
<organism evidence="2 3">
    <name type="scientific">Lederbergia lenta</name>
    <name type="common">Bacillus lentus</name>
    <dbReference type="NCBI Taxonomy" id="1467"/>
    <lineage>
        <taxon>Bacteria</taxon>
        <taxon>Bacillati</taxon>
        <taxon>Bacillota</taxon>
        <taxon>Bacilli</taxon>
        <taxon>Bacillales</taxon>
        <taxon>Bacillaceae</taxon>
        <taxon>Lederbergia</taxon>
    </lineage>
</organism>
<proteinExistence type="predicted"/>
<evidence type="ECO:0000313" key="3">
    <source>
        <dbReference type="Proteomes" id="UP000249134"/>
    </source>
</evidence>
<dbReference type="InterPro" id="IPR003848">
    <property type="entry name" value="DUF218"/>
</dbReference>
<accession>A0A2X4WXG0</accession>
<sequence length="164" mass="18008">MNEGKKPKANGKNEYAVILGAKVNGDVPSLSLQFRLDAALKYANTYPHVKLILSGGQGPGENITEAKAMKKFLVEKGISDDRLILEEKSTSTYENILFSKELLPTSVQSITIITSDFHLARAKKLADTLKLQSDVVSAKTPNVVEFKLTTRERLALLKTSIFGK</sequence>
<dbReference type="InterPro" id="IPR014729">
    <property type="entry name" value="Rossmann-like_a/b/a_fold"/>
</dbReference>
<dbReference type="InterPro" id="IPR051599">
    <property type="entry name" value="Cell_Envelope_Assoc"/>
</dbReference>